<gene>
    <name evidence="3" type="ORF">N7468_003479</name>
</gene>
<keyword evidence="4" id="KW-1185">Reference proteome</keyword>
<feature type="compositionally biased region" description="Polar residues" evidence="1">
    <location>
        <begin position="536"/>
        <end position="546"/>
    </location>
</feature>
<dbReference type="PANTHER" id="PTHR21563:SF3">
    <property type="entry name" value="ZINC FINGER C3H1 DOMAIN-CONTAINING PROTEIN"/>
    <property type="match status" value="1"/>
</dbReference>
<feature type="compositionally biased region" description="Polar residues" evidence="1">
    <location>
        <begin position="795"/>
        <end position="823"/>
    </location>
</feature>
<dbReference type="Proteomes" id="UP001150941">
    <property type="component" value="Unassembled WGS sequence"/>
</dbReference>
<proteinExistence type="predicted"/>
<reference evidence="3" key="2">
    <citation type="journal article" date="2023" name="IMA Fungus">
        <title>Comparative genomic study of the Penicillium genus elucidates a diverse pangenome and 15 lateral gene transfer events.</title>
        <authorList>
            <person name="Petersen C."/>
            <person name="Sorensen T."/>
            <person name="Nielsen M.R."/>
            <person name="Sondergaard T.E."/>
            <person name="Sorensen J.L."/>
            <person name="Fitzpatrick D.A."/>
            <person name="Frisvad J.C."/>
            <person name="Nielsen K.L."/>
        </authorList>
    </citation>
    <scope>NUCLEOTIDE SEQUENCE</scope>
    <source>
        <strain evidence="3">IBT 19713</strain>
    </source>
</reference>
<dbReference type="Pfam" id="PF10650">
    <property type="entry name" value="zf-C3H1"/>
    <property type="match status" value="1"/>
</dbReference>
<protein>
    <recommendedName>
        <fullName evidence="2">Putative zinc-finger domain-containing protein</fullName>
    </recommendedName>
</protein>
<dbReference type="RefSeq" id="XP_058331779.1">
    <property type="nucleotide sequence ID" value="XM_058472776.1"/>
</dbReference>
<feature type="compositionally biased region" description="Pro residues" evidence="1">
    <location>
        <begin position="721"/>
        <end position="730"/>
    </location>
</feature>
<evidence type="ECO:0000313" key="3">
    <source>
        <dbReference type="EMBL" id="KAJ5238860.1"/>
    </source>
</evidence>
<evidence type="ECO:0000256" key="1">
    <source>
        <dbReference type="SAM" id="MobiDB-lite"/>
    </source>
</evidence>
<feature type="compositionally biased region" description="Low complexity" evidence="1">
    <location>
        <begin position="557"/>
        <end position="570"/>
    </location>
</feature>
<comment type="caution">
    <text evidence="3">The sequence shown here is derived from an EMBL/GenBank/DDBJ whole genome shotgun (WGS) entry which is preliminary data.</text>
</comment>
<feature type="compositionally biased region" description="Polar residues" evidence="1">
    <location>
        <begin position="410"/>
        <end position="420"/>
    </location>
</feature>
<feature type="compositionally biased region" description="Polar residues" evidence="1">
    <location>
        <begin position="138"/>
        <end position="173"/>
    </location>
</feature>
<feature type="compositionally biased region" description="Basic and acidic residues" evidence="1">
    <location>
        <begin position="177"/>
        <end position="197"/>
    </location>
</feature>
<dbReference type="OrthoDB" id="1922977at2759"/>
<name>A0A9W9P746_9EURO</name>
<dbReference type="PANTHER" id="PTHR21563">
    <property type="entry name" value="ZINC FINGER C3H1 DOMAIN-CONTAINING PROTEIN"/>
    <property type="match status" value="1"/>
</dbReference>
<dbReference type="InterPro" id="IPR019607">
    <property type="entry name" value="Putative_zinc-finger_domain"/>
</dbReference>
<feature type="compositionally biased region" description="Basic and acidic residues" evidence="1">
    <location>
        <begin position="126"/>
        <end position="137"/>
    </location>
</feature>
<dbReference type="GeneID" id="83200079"/>
<dbReference type="AlphaFoldDB" id="A0A9W9P746"/>
<dbReference type="GO" id="GO:0005634">
    <property type="term" value="C:nucleus"/>
    <property type="evidence" value="ECO:0007669"/>
    <property type="project" value="TreeGrafter"/>
</dbReference>
<accession>A0A9W9P746</accession>
<feature type="compositionally biased region" description="Polar residues" evidence="1">
    <location>
        <begin position="607"/>
        <end position="622"/>
    </location>
</feature>
<evidence type="ECO:0000259" key="2">
    <source>
        <dbReference type="Pfam" id="PF10650"/>
    </source>
</evidence>
<feature type="compositionally biased region" description="Polar residues" evidence="1">
    <location>
        <begin position="491"/>
        <end position="500"/>
    </location>
</feature>
<feature type="compositionally biased region" description="Basic and acidic residues" evidence="1">
    <location>
        <begin position="442"/>
        <end position="452"/>
    </location>
</feature>
<dbReference type="InterPro" id="IPR039278">
    <property type="entry name" value="Red1"/>
</dbReference>
<sequence length="898" mass="95505">MAPRYDLNNHAVAQAELGKASSTTYRNREEGEVTYIPPISVTTDSELVNRAIESQRGEIASSASAIDPQTLRTVTQLRVQAQGALLSLLPYGISYHELVAEGVDSRVLRSLYEDVGVKIPSPPPEKSTDPESFKSESKSNPAGSASQVSEQQKPVPGSNANTQPPVSATSETAAQKPLERKELIARMLAEKAAKKSEPSTTQSSPKGSQAATPAPLPKKPAAVPVRPKNKAQTDLARQRIEELKRQALLKSKLKAQPITNSNVEPENKSLESVADSKPVLHPLPVRPPAPQLLEGATIPGLSMAGSQAEKRTPEQLPSESQGVRVEPAPVARASQRKRPRASDFDEPEWGYKKLSNQEVNQLGLADRLVIDISEDDDEEGDGKGNDDDSIYGDNQDAMDVDSFPAGHSETVVTSSNSRPTLQKYPSGGRTSTSTPQGSSRPSDSEHIRQRDLEIQNMYRRIEELEQKRKAKLAASQIDSAQVTDGTPDGSCASSGSSAMQLSPVDGHATGNSEPASTAVPMPATGTLDETCAQDKAQVSNPTNEDVQATDAPGIGSGPQSSDSSSSSSSGSTGGSMEETQEILSSSEDTTSDEDDSLSDSSGSSTGPQTNGGLVEVRQSNEATAEPLAEVSMDQTSDQLEEPSPISQAASESPINTASAVATMVPNPSTSVQSNVELAGHPLPARPPVSVSTGDMMEIEGPAGPNKQFHRESSEVSQAYEPPEPPEPPIPQDAEDSAYSPPFSPAPPASVEVPAQPDAKSTAMPPVPSAHEVPTNARQPTSYDSRHDPQVILGVRNSSPMLRVESSQRLTASQNEASSKSVGSGFTPYVSPLRYFKAYRYHPGFAEDVPDGYRSLTYSHDIDPMKYLCPYEATGGVCNDRSCKNQHFRDMTLSGASRS</sequence>
<evidence type="ECO:0000313" key="4">
    <source>
        <dbReference type="Proteomes" id="UP001150941"/>
    </source>
</evidence>
<feature type="compositionally biased region" description="Polar residues" evidence="1">
    <location>
        <begin position="644"/>
        <end position="675"/>
    </location>
</feature>
<reference evidence="3" key="1">
    <citation type="submission" date="2022-11" db="EMBL/GenBank/DDBJ databases">
        <authorList>
            <person name="Petersen C."/>
        </authorList>
    </citation>
    <scope>NUCLEOTIDE SEQUENCE</scope>
    <source>
        <strain evidence="3">IBT 19713</strain>
    </source>
</reference>
<dbReference type="EMBL" id="JAPQKS010000003">
    <property type="protein sequence ID" value="KAJ5238860.1"/>
    <property type="molecule type" value="Genomic_DNA"/>
</dbReference>
<feature type="compositionally biased region" description="Polar residues" evidence="1">
    <location>
        <begin position="428"/>
        <end position="441"/>
    </location>
</feature>
<feature type="compositionally biased region" description="Polar residues" evidence="1">
    <location>
        <begin position="198"/>
        <end position="209"/>
    </location>
</feature>
<dbReference type="GO" id="GO:0000178">
    <property type="term" value="C:exosome (RNase complex)"/>
    <property type="evidence" value="ECO:0007669"/>
    <property type="project" value="TreeGrafter"/>
</dbReference>
<feature type="domain" description="Putative zinc-finger" evidence="2">
    <location>
        <begin position="867"/>
        <end position="888"/>
    </location>
</feature>
<feature type="region of interest" description="Disordered" evidence="1">
    <location>
        <begin position="116"/>
        <end position="452"/>
    </location>
</feature>
<organism evidence="3 4">
    <name type="scientific">Penicillium chermesinum</name>
    <dbReference type="NCBI Taxonomy" id="63820"/>
    <lineage>
        <taxon>Eukaryota</taxon>
        <taxon>Fungi</taxon>
        <taxon>Dikarya</taxon>
        <taxon>Ascomycota</taxon>
        <taxon>Pezizomycotina</taxon>
        <taxon>Eurotiomycetes</taxon>
        <taxon>Eurotiomycetidae</taxon>
        <taxon>Eurotiales</taxon>
        <taxon>Aspergillaceae</taxon>
        <taxon>Penicillium</taxon>
    </lineage>
</organism>
<feature type="compositionally biased region" description="Basic and acidic residues" evidence="1">
    <location>
        <begin position="236"/>
        <end position="245"/>
    </location>
</feature>
<feature type="region of interest" description="Disordered" evidence="1">
    <location>
        <begin position="466"/>
        <end position="823"/>
    </location>
</feature>